<dbReference type="InterPro" id="IPR039421">
    <property type="entry name" value="Type_1_exporter"/>
</dbReference>
<feature type="transmembrane region" description="Helical" evidence="9">
    <location>
        <begin position="94"/>
        <end position="112"/>
    </location>
</feature>
<keyword evidence="4" id="KW-0547">Nucleotide-binding</keyword>
<feature type="compositionally biased region" description="Basic and acidic residues" evidence="8">
    <location>
        <begin position="1"/>
        <end position="15"/>
    </location>
</feature>
<evidence type="ECO:0000256" key="7">
    <source>
        <dbReference type="ARBA" id="ARBA00023136"/>
    </source>
</evidence>
<dbReference type="PANTHER" id="PTHR24221:SF654">
    <property type="entry name" value="ATP-BINDING CASSETTE SUB-FAMILY B MEMBER 6"/>
    <property type="match status" value="1"/>
</dbReference>
<dbReference type="RefSeq" id="WP_425486322.1">
    <property type="nucleotide sequence ID" value="NZ_JACHFZ010000001.1"/>
</dbReference>
<name>A0A7W8MGA1_9CAUL</name>
<keyword evidence="2" id="KW-0813">Transport</keyword>
<comment type="subcellular location">
    <subcellularLocation>
        <location evidence="1">Cell membrane</location>
        <topology evidence="1">Multi-pass membrane protein</topology>
    </subcellularLocation>
</comment>
<dbReference type="PANTHER" id="PTHR24221">
    <property type="entry name" value="ATP-BINDING CASSETTE SUB-FAMILY B"/>
    <property type="match status" value="1"/>
</dbReference>
<evidence type="ECO:0000256" key="9">
    <source>
        <dbReference type="SAM" id="Phobius"/>
    </source>
</evidence>
<dbReference type="SUPFAM" id="SSF52540">
    <property type="entry name" value="P-loop containing nucleoside triphosphate hydrolases"/>
    <property type="match status" value="1"/>
</dbReference>
<evidence type="ECO:0000256" key="5">
    <source>
        <dbReference type="ARBA" id="ARBA00022840"/>
    </source>
</evidence>
<evidence type="ECO:0000259" key="11">
    <source>
        <dbReference type="PROSITE" id="PS50929"/>
    </source>
</evidence>
<dbReference type="GO" id="GO:0005886">
    <property type="term" value="C:plasma membrane"/>
    <property type="evidence" value="ECO:0007669"/>
    <property type="project" value="UniProtKB-SubCell"/>
</dbReference>
<accession>A0A7W8MGA1</accession>
<evidence type="ECO:0000313" key="13">
    <source>
        <dbReference type="Proteomes" id="UP000566663"/>
    </source>
</evidence>
<dbReference type="GO" id="GO:0140359">
    <property type="term" value="F:ABC-type transporter activity"/>
    <property type="evidence" value="ECO:0007669"/>
    <property type="project" value="InterPro"/>
</dbReference>
<comment type="caution">
    <text evidence="12">The sequence shown here is derived from an EMBL/GenBank/DDBJ whole genome shotgun (WGS) entry which is preliminary data.</text>
</comment>
<feature type="compositionally biased region" description="Low complexity" evidence="8">
    <location>
        <begin position="16"/>
        <end position="27"/>
    </location>
</feature>
<feature type="transmembrane region" description="Helical" evidence="9">
    <location>
        <begin position="285"/>
        <end position="308"/>
    </location>
</feature>
<feature type="region of interest" description="Disordered" evidence="8">
    <location>
        <begin position="1"/>
        <end position="34"/>
    </location>
</feature>
<keyword evidence="7 9" id="KW-0472">Membrane</keyword>
<dbReference type="InterPro" id="IPR036640">
    <property type="entry name" value="ABC1_TM_sf"/>
</dbReference>
<dbReference type="InterPro" id="IPR011527">
    <property type="entry name" value="ABC1_TM_dom"/>
</dbReference>
<protein>
    <submittedName>
        <fullName evidence="12">ATP-binding cassette subfamily B protein</fullName>
    </submittedName>
</protein>
<evidence type="ECO:0000313" key="12">
    <source>
        <dbReference type="EMBL" id="MBB5290791.1"/>
    </source>
</evidence>
<dbReference type="Gene3D" id="3.40.50.300">
    <property type="entry name" value="P-loop containing nucleotide triphosphate hydrolases"/>
    <property type="match status" value="1"/>
</dbReference>
<evidence type="ECO:0000259" key="10">
    <source>
        <dbReference type="PROSITE" id="PS50893"/>
    </source>
</evidence>
<dbReference type="CDD" id="cd18582">
    <property type="entry name" value="ABC_6TM_ATM1_ABCB7"/>
    <property type="match status" value="1"/>
</dbReference>
<dbReference type="Gene3D" id="1.20.1560.10">
    <property type="entry name" value="ABC transporter type 1, transmembrane domain"/>
    <property type="match status" value="1"/>
</dbReference>
<evidence type="ECO:0000256" key="3">
    <source>
        <dbReference type="ARBA" id="ARBA00022692"/>
    </source>
</evidence>
<feature type="transmembrane region" description="Helical" evidence="9">
    <location>
        <begin position="320"/>
        <end position="341"/>
    </location>
</feature>
<dbReference type="Proteomes" id="UP000566663">
    <property type="component" value="Unassembled WGS sequence"/>
</dbReference>
<dbReference type="Pfam" id="PF00005">
    <property type="entry name" value="ABC_tran"/>
    <property type="match status" value="1"/>
</dbReference>
<dbReference type="InterPro" id="IPR017871">
    <property type="entry name" value="ABC_transporter-like_CS"/>
</dbReference>
<keyword evidence="5 12" id="KW-0067">ATP-binding</keyword>
<keyword evidence="6 9" id="KW-1133">Transmembrane helix</keyword>
<dbReference type="Pfam" id="PF00664">
    <property type="entry name" value="ABC_membrane"/>
    <property type="match status" value="1"/>
</dbReference>
<keyword evidence="13" id="KW-1185">Reference proteome</keyword>
<sequence length="631" mass="66370">MAMRGERAGGRRGDSAARAAQDAPPAGLSKGPPAGRALLDLMRLVRRSNAPQLRLRLVAAIGMTLGGKALGVLAPLVLGAAVNRLAAGQGTGAALAWGFGGFAVGWAIVRLLSAIAPNASDVVFAPVRSAAQRTAAAETFAHALSLSLDFHQTKRSGALSRTMDRGSRAVDFLMRILAFNLIPTGVELVLAAGVLAGKYDWRLGAVAVAVVAIYAVSTFALSNWRIEHRREMNAADTQAAGVSVDALLNYETVKSFGAEARAARAYDMALGDYTRAALKANSSLALLNVIQAVIMNLGLAVMAVMAGFEAAAGRMGPGDVMAAVLIMISLYAPLNILGFAYREVRQSFIDMEEMLKVTRQTPQVADAPDAAPLTRPADARGAALAFDHVGFRHDARASGLEDVSFVAAPGTTTALVGPSGSGKSTIVKLALRLLDPQEGAVRIDGFDARRVTQESLRAAVALVPQDVALFNDTIRANIGFARPDADETAIWAAAGAAELDAFIRALPQGLDTMVGERGLKLSGGERQRVGIARALLADPCILILDEATSALDSRTEAAIQKTLRRARAGRTTLVVAHRLSTIADADQILVLKAGRIVERGAHHELVARQGGEYAALWRKQTRGARTDRQPV</sequence>
<proteinExistence type="predicted"/>
<dbReference type="InterPro" id="IPR003593">
    <property type="entry name" value="AAA+_ATPase"/>
</dbReference>
<dbReference type="FunFam" id="3.40.50.300:FF:000287">
    <property type="entry name" value="Multidrug ABC transporter ATP-binding protein"/>
    <property type="match status" value="1"/>
</dbReference>
<evidence type="ECO:0000256" key="6">
    <source>
        <dbReference type="ARBA" id="ARBA00022989"/>
    </source>
</evidence>
<dbReference type="InterPro" id="IPR027417">
    <property type="entry name" value="P-loop_NTPase"/>
</dbReference>
<evidence type="ECO:0000256" key="1">
    <source>
        <dbReference type="ARBA" id="ARBA00004651"/>
    </source>
</evidence>
<dbReference type="AlphaFoldDB" id="A0A7W8MGA1"/>
<feature type="transmembrane region" description="Helical" evidence="9">
    <location>
        <begin position="201"/>
        <end position="222"/>
    </location>
</feature>
<evidence type="ECO:0000256" key="8">
    <source>
        <dbReference type="SAM" id="MobiDB-lite"/>
    </source>
</evidence>
<dbReference type="GO" id="GO:0016887">
    <property type="term" value="F:ATP hydrolysis activity"/>
    <property type="evidence" value="ECO:0007669"/>
    <property type="project" value="InterPro"/>
</dbReference>
<dbReference type="InterPro" id="IPR003439">
    <property type="entry name" value="ABC_transporter-like_ATP-bd"/>
</dbReference>
<gene>
    <name evidence="12" type="ORF">HNQ67_000287</name>
</gene>
<evidence type="ECO:0000256" key="2">
    <source>
        <dbReference type="ARBA" id="ARBA00022448"/>
    </source>
</evidence>
<dbReference type="SMART" id="SM00382">
    <property type="entry name" value="AAA"/>
    <property type="match status" value="1"/>
</dbReference>
<reference evidence="12 13" key="1">
    <citation type="submission" date="2020-08" db="EMBL/GenBank/DDBJ databases">
        <title>Genomic Encyclopedia of Type Strains, Phase IV (KMG-IV): sequencing the most valuable type-strain genomes for metagenomic binning, comparative biology and taxonomic classification.</title>
        <authorList>
            <person name="Goeker M."/>
        </authorList>
    </citation>
    <scope>NUCLEOTIDE SEQUENCE [LARGE SCALE GENOMIC DNA]</scope>
    <source>
        <strain evidence="12 13">DSM 25335</strain>
    </source>
</reference>
<evidence type="ECO:0000256" key="4">
    <source>
        <dbReference type="ARBA" id="ARBA00022741"/>
    </source>
</evidence>
<dbReference type="PROSITE" id="PS50929">
    <property type="entry name" value="ABC_TM1F"/>
    <property type="match status" value="1"/>
</dbReference>
<organism evidence="12 13">
    <name type="scientific">Brevundimonas basaltis</name>
    <dbReference type="NCBI Taxonomy" id="472166"/>
    <lineage>
        <taxon>Bacteria</taxon>
        <taxon>Pseudomonadati</taxon>
        <taxon>Pseudomonadota</taxon>
        <taxon>Alphaproteobacteria</taxon>
        <taxon>Caulobacterales</taxon>
        <taxon>Caulobacteraceae</taxon>
        <taxon>Brevundimonas</taxon>
    </lineage>
</organism>
<dbReference type="EMBL" id="JACHFZ010000001">
    <property type="protein sequence ID" value="MBB5290791.1"/>
    <property type="molecule type" value="Genomic_DNA"/>
</dbReference>
<feature type="domain" description="ABC transmembrane type-1" evidence="11">
    <location>
        <begin position="58"/>
        <end position="346"/>
    </location>
</feature>
<feature type="transmembrane region" description="Helical" evidence="9">
    <location>
        <begin position="57"/>
        <end position="82"/>
    </location>
</feature>
<keyword evidence="3 9" id="KW-0812">Transmembrane</keyword>
<dbReference type="GO" id="GO:0005524">
    <property type="term" value="F:ATP binding"/>
    <property type="evidence" value="ECO:0007669"/>
    <property type="project" value="UniProtKB-KW"/>
</dbReference>
<dbReference type="PROSITE" id="PS50893">
    <property type="entry name" value="ABC_TRANSPORTER_2"/>
    <property type="match status" value="1"/>
</dbReference>
<dbReference type="SUPFAM" id="SSF90123">
    <property type="entry name" value="ABC transporter transmembrane region"/>
    <property type="match status" value="1"/>
</dbReference>
<dbReference type="PROSITE" id="PS00211">
    <property type="entry name" value="ABC_TRANSPORTER_1"/>
    <property type="match status" value="1"/>
</dbReference>
<feature type="domain" description="ABC transporter" evidence="10">
    <location>
        <begin position="384"/>
        <end position="618"/>
    </location>
</feature>
<feature type="transmembrane region" description="Helical" evidence="9">
    <location>
        <begin position="172"/>
        <end position="195"/>
    </location>
</feature>